<sequence>MADREQLRANRLQRNGPIFPEPIANNFFLRHRESPAGLPPRATACRRREPLFLAVNQSGDLRAVRELFRQRQRQRSLFPPRSPTTGHLCDREDKRKTPRWRPTSTASRRHLPLLVFRLPPQRAPSEDFSSAIDRPIQHFAVSTQPRKARRAAVVRPVSFLFEKQQPRCPAANNQRHTSSGQATVKPSLFES</sequence>
<organism evidence="2 3">
    <name type="scientific">Striga asiatica</name>
    <name type="common">Asiatic witchweed</name>
    <name type="synonym">Buchnera asiatica</name>
    <dbReference type="NCBI Taxonomy" id="4170"/>
    <lineage>
        <taxon>Eukaryota</taxon>
        <taxon>Viridiplantae</taxon>
        <taxon>Streptophyta</taxon>
        <taxon>Embryophyta</taxon>
        <taxon>Tracheophyta</taxon>
        <taxon>Spermatophyta</taxon>
        <taxon>Magnoliopsida</taxon>
        <taxon>eudicotyledons</taxon>
        <taxon>Gunneridae</taxon>
        <taxon>Pentapetalae</taxon>
        <taxon>asterids</taxon>
        <taxon>lamiids</taxon>
        <taxon>Lamiales</taxon>
        <taxon>Orobanchaceae</taxon>
        <taxon>Buchnereae</taxon>
        <taxon>Striga</taxon>
    </lineage>
</organism>
<dbReference type="Proteomes" id="UP000325081">
    <property type="component" value="Unassembled WGS sequence"/>
</dbReference>
<feature type="region of interest" description="Disordered" evidence="1">
    <location>
        <begin position="165"/>
        <end position="191"/>
    </location>
</feature>
<dbReference type="AlphaFoldDB" id="A0A5A7QKI4"/>
<gene>
    <name evidence="2" type="ORF">STAS_22840</name>
</gene>
<feature type="compositionally biased region" description="Polar residues" evidence="1">
    <location>
        <begin position="171"/>
        <end position="191"/>
    </location>
</feature>
<evidence type="ECO:0000313" key="3">
    <source>
        <dbReference type="Proteomes" id="UP000325081"/>
    </source>
</evidence>
<protein>
    <submittedName>
        <fullName evidence="2">Regulator of chromosome condensation family protein</fullName>
    </submittedName>
</protein>
<keyword evidence="3" id="KW-1185">Reference proteome</keyword>
<accession>A0A5A7QKI4</accession>
<proteinExistence type="predicted"/>
<name>A0A5A7QKI4_STRAF</name>
<evidence type="ECO:0000256" key="1">
    <source>
        <dbReference type="SAM" id="MobiDB-lite"/>
    </source>
</evidence>
<evidence type="ECO:0000313" key="2">
    <source>
        <dbReference type="EMBL" id="GER45855.1"/>
    </source>
</evidence>
<feature type="region of interest" description="Disordered" evidence="1">
    <location>
        <begin position="77"/>
        <end position="104"/>
    </location>
</feature>
<reference evidence="3" key="1">
    <citation type="journal article" date="2019" name="Curr. Biol.">
        <title>Genome Sequence of Striga asiatica Provides Insight into the Evolution of Plant Parasitism.</title>
        <authorList>
            <person name="Yoshida S."/>
            <person name="Kim S."/>
            <person name="Wafula E.K."/>
            <person name="Tanskanen J."/>
            <person name="Kim Y.M."/>
            <person name="Honaas L."/>
            <person name="Yang Z."/>
            <person name="Spallek T."/>
            <person name="Conn C.E."/>
            <person name="Ichihashi Y."/>
            <person name="Cheong K."/>
            <person name="Cui S."/>
            <person name="Der J.P."/>
            <person name="Gundlach H."/>
            <person name="Jiao Y."/>
            <person name="Hori C."/>
            <person name="Ishida J.K."/>
            <person name="Kasahara H."/>
            <person name="Kiba T."/>
            <person name="Kim M.S."/>
            <person name="Koo N."/>
            <person name="Laohavisit A."/>
            <person name="Lee Y.H."/>
            <person name="Lumba S."/>
            <person name="McCourt P."/>
            <person name="Mortimer J.C."/>
            <person name="Mutuku J.M."/>
            <person name="Nomura T."/>
            <person name="Sasaki-Sekimoto Y."/>
            <person name="Seto Y."/>
            <person name="Wang Y."/>
            <person name="Wakatake T."/>
            <person name="Sakakibara H."/>
            <person name="Demura T."/>
            <person name="Yamaguchi S."/>
            <person name="Yoneyama K."/>
            <person name="Manabe R.I."/>
            <person name="Nelson D.C."/>
            <person name="Schulman A.H."/>
            <person name="Timko M.P."/>
            <person name="dePamphilis C.W."/>
            <person name="Choi D."/>
            <person name="Shirasu K."/>
        </authorList>
    </citation>
    <scope>NUCLEOTIDE SEQUENCE [LARGE SCALE GENOMIC DNA]</scope>
    <source>
        <strain evidence="3">cv. UVA1</strain>
    </source>
</reference>
<dbReference type="EMBL" id="BKCP01007349">
    <property type="protein sequence ID" value="GER45855.1"/>
    <property type="molecule type" value="Genomic_DNA"/>
</dbReference>
<comment type="caution">
    <text evidence="2">The sequence shown here is derived from an EMBL/GenBank/DDBJ whole genome shotgun (WGS) entry which is preliminary data.</text>
</comment>